<dbReference type="GO" id="GO:0007160">
    <property type="term" value="P:cell-matrix adhesion"/>
    <property type="evidence" value="ECO:0007669"/>
    <property type="project" value="InterPro"/>
</dbReference>
<evidence type="ECO:0000313" key="4">
    <source>
        <dbReference type="EMBL" id="CAA9889479.1"/>
    </source>
</evidence>
<keyword evidence="5" id="KW-1185">Reference proteome</keyword>
<evidence type="ECO:0000313" key="5">
    <source>
        <dbReference type="Proteomes" id="UP000494216"/>
    </source>
</evidence>
<feature type="chain" id="PRO_5035856287" description="PEP-CTERM protein-sorting domain-containing protein" evidence="1">
    <location>
        <begin position="25"/>
        <end position="285"/>
    </location>
</feature>
<proteinExistence type="predicted"/>
<feature type="domain" description="NIDO" evidence="2">
    <location>
        <begin position="84"/>
        <end position="137"/>
    </location>
</feature>
<dbReference type="InterPro" id="IPR003886">
    <property type="entry name" value="NIDO_dom"/>
</dbReference>
<evidence type="ECO:0000259" key="3">
    <source>
        <dbReference type="Pfam" id="PF07589"/>
    </source>
</evidence>
<protein>
    <recommendedName>
        <fullName evidence="6">PEP-CTERM protein-sorting domain-containing protein</fullName>
    </recommendedName>
</protein>
<feature type="domain" description="NIDO" evidence="2">
    <location>
        <begin position="142"/>
        <end position="232"/>
    </location>
</feature>
<feature type="domain" description="Ice-binding protein C-terminal" evidence="3">
    <location>
        <begin position="257"/>
        <end position="282"/>
    </location>
</feature>
<dbReference type="InterPro" id="IPR013424">
    <property type="entry name" value="Ice-binding_C"/>
</dbReference>
<name>A0A8S0WH03_9GAMM</name>
<gene>
    <name evidence="4" type="ORF">METHB2_1050005</name>
</gene>
<dbReference type="Pfam" id="PF07589">
    <property type="entry name" value="PEP-CTERM"/>
    <property type="match status" value="1"/>
</dbReference>
<dbReference type="RefSeq" id="WP_174624491.1">
    <property type="nucleotide sequence ID" value="NZ_CADCXN010000008.1"/>
</dbReference>
<accession>A0A8S0WH03</accession>
<dbReference type="Pfam" id="PF06119">
    <property type="entry name" value="NIDO"/>
    <property type="match status" value="2"/>
</dbReference>
<evidence type="ECO:0008006" key="6">
    <source>
        <dbReference type="Google" id="ProtNLM"/>
    </source>
</evidence>
<reference evidence="4 5" key="1">
    <citation type="submission" date="2020-02" db="EMBL/GenBank/DDBJ databases">
        <authorList>
            <person name="Hogendoorn C."/>
        </authorList>
    </citation>
    <scope>NUCLEOTIDE SEQUENCE [LARGE SCALE GENOMIC DNA]</scope>
    <source>
        <strain evidence="4">METHB21</strain>
    </source>
</reference>
<dbReference type="Proteomes" id="UP000494216">
    <property type="component" value="Unassembled WGS sequence"/>
</dbReference>
<sequence>MNNYSTLAKAALAALAMSGGFAEATVITFSQASLTASSGYYTDQIGGGLGTSISHNDDGFQGAIDLTAFGFSSGFTFFGGAGTELYLNNNGNVSFGSGISAFTPTGPQGAAQPIISPFFADVDTRNPASGLVYYRNSAPGEFIATWDQVGYYNIHTDKLNSFQLVLRDPAVYDIPLGEGAIGFFWKTMQWETGDASGGVGGFGGTPAAVGFGNGSGDGVTLEASTTAGIAGLVQNHHIWFSQEFQPVCGVPGTPPCQTPEPETLPLLGIGLLGLTGIFWRRKFSR</sequence>
<organism evidence="4 5">
    <name type="scientific">Candidatus Methylobacter favarea</name>
    <dbReference type="NCBI Taxonomy" id="2707345"/>
    <lineage>
        <taxon>Bacteria</taxon>
        <taxon>Pseudomonadati</taxon>
        <taxon>Pseudomonadota</taxon>
        <taxon>Gammaproteobacteria</taxon>
        <taxon>Methylococcales</taxon>
        <taxon>Methylococcaceae</taxon>
        <taxon>Methylobacter</taxon>
    </lineage>
</organism>
<evidence type="ECO:0000256" key="1">
    <source>
        <dbReference type="SAM" id="SignalP"/>
    </source>
</evidence>
<keyword evidence="1" id="KW-0732">Signal</keyword>
<dbReference type="AlphaFoldDB" id="A0A8S0WH03"/>
<comment type="caution">
    <text evidence="4">The sequence shown here is derived from an EMBL/GenBank/DDBJ whole genome shotgun (WGS) entry which is preliminary data.</text>
</comment>
<dbReference type="NCBIfam" id="TIGR02595">
    <property type="entry name" value="PEP_CTERM"/>
    <property type="match status" value="1"/>
</dbReference>
<dbReference type="EMBL" id="CADCXN010000008">
    <property type="protein sequence ID" value="CAA9889479.1"/>
    <property type="molecule type" value="Genomic_DNA"/>
</dbReference>
<feature type="signal peptide" evidence="1">
    <location>
        <begin position="1"/>
        <end position="24"/>
    </location>
</feature>
<evidence type="ECO:0000259" key="2">
    <source>
        <dbReference type="Pfam" id="PF06119"/>
    </source>
</evidence>